<dbReference type="EMBL" id="JAULSO010000004">
    <property type="protein sequence ID" value="KAK3683646.1"/>
    <property type="molecule type" value="Genomic_DNA"/>
</dbReference>
<evidence type="ECO:0000313" key="2">
    <source>
        <dbReference type="EMBL" id="KAK3683646.1"/>
    </source>
</evidence>
<keyword evidence="1" id="KW-1133">Transmembrane helix</keyword>
<organism evidence="2 3">
    <name type="scientific">Podospora appendiculata</name>
    <dbReference type="NCBI Taxonomy" id="314037"/>
    <lineage>
        <taxon>Eukaryota</taxon>
        <taxon>Fungi</taxon>
        <taxon>Dikarya</taxon>
        <taxon>Ascomycota</taxon>
        <taxon>Pezizomycotina</taxon>
        <taxon>Sordariomycetes</taxon>
        <taxon>Sordariomycetidae</taxon>
        <taxon>Sordariales</taxon>
        <taxon>Podosporaceae</taxon>
        <taxon>Podospora</taxon>
    </lineage>
</organism>
<sequence length="156" mass="18005">MFFFAPPPFSFTYSRGGIISCCLYLSCLVVIFAAHRKYPLHTIFTGSEERDLGKRGCFSFVTQILFFWEGKGGVPCRLNTYLPCVGFLLRLPVRHTGDRGGDHHFSISFPSLISLSMLVCFRNSFADLLFFFPNYQEEEASRRNKPLSRMFVLFWL</sequence>
<keyword evidence="1" id="KW-0472">Membrane</keyword>
<dbReference type="AlphaFoldDB" id="A0AAE0X2S1"/>
<evidence type="ECO:0000256" key="1">
    <source>
        <dbReference type="SAM" id="Phobius"/>
    </source>
</evidence>
<comment type="caution">
    <text evidence="2">The sequence shown here is derived from an EMBL/GenBank/DDBJ whole genome shotgun (WGS) entry which is preliminary data.</text>
</comment>
<accession>A0AAE0X2S1</accession>
<gene>
    <name evidence="2" type="ORF">B0T22DRAFT_255686</name>
</gene>
<name>A0AAE0X2S1_9PEZI</name>
<feature type="transmembrane region" description="Helical" evidence="1">
    <location>
        <begin position="12"/>
        <end position="34"/>
    </location>
</feature>
<reference evidence="2" key="2">
    <citation type="submission" date="2023-06" db="EMBL/GenBank/DDBJ databases">
        <authorList>
            <consortium name="Lawrence Berkeley National Laboratory"/>
            <person name="Haridas S."/>
            <person name="Hensen N."/>
            <person name="Bonometti L."/>
            <person name="Westerberg I."/>
            <person name="Brannstrom I.O."/>
            <person name="Guillou S."/>
            <person name="Cros-Aarteil S."/>
            <person name="Calhoun S."/>
            <person name="Kuo A."/>
            <person name="Mondo S."/>
            <person name="Pangilinan J."/>
            <person name="Riley R."/>
            <person name="Labutti K."/>
            <person name="Andreopoulos B."/>
            <person name="Lipzen A."/>
            <person name="Chen C."/>
            <person name="Yanf M."/>
            <person name="Daum C."/>
            <person name="Ng V."/>
            <person name="Clum A."/>
            <person name="Steindorff A."/>
            <person name="Ohm R."/>
            <person name="Martin F."/>
            <person name="Silar P."/>
            <person name="Natvig D."/>
            <person name="Lalanne C."/>
            <person name="Gautier V."/>
            <person name="Ament-Velasquez S.L."/>
            <person name="Kruys A."/>
            <person name="Hutchinson M.I."/>
            <person name="Powell A.J."/>
            <person name="Barry K."/>
            <person name="Miller A.N."/>
            <person name="Grigoriev I.V."/>
            <person name="Debuchy R."/>
            <person name="Gladieux P."/>
            <person name="Thoren M.H."/>
            <person name="Johannesson H."/>
        </authorList>
    </citation>
    <scope>NUCLEOTIDE SEQUENCE</scope>
    <source>
        <strain evidence="2">CBS 314.62</strain>
    </source>
</reference>
<reference evidence="2" key="1">
    <citation type="journal article" date="2023" name="Mol. Phylogenet. Evol.">
        <title>Genome-scale phylogeny and comparative genomics of the fungal order Sordariales.</title>
        <authorList>
            <person name="Hensen N."/>
            <person name="Bonometti L."/>
            <person name="Westerberg I."/>
            <person name="Brannstrom I.O."/>
            <person name="Guillou S."/>
            <person name="Cros-Aarteil S."/>
            <person name="Calhoun S."/>
            <person name="Haridas S."/>
            <person name="Kuo A."/>
            <person name="Mondo S."/>
            <person name="Pangilinan J."/>
            <person name="Riley R."/>
            <person name="LaButti K."/>
            <person name="Andreopoulos B."/>
            <person name="Lipzen A."/>
            <person name="Chen C."/>
            <person name="Yan M."/>
            <person name="Daum C."/>
            <person name="Ng V."/>
            <person name="Clum A."/>
            <person name="Steindorff A."/>
            <person name="Ohm R.A."/>
            <person name="Martin F."/>
            <person name="Silar P."/>
            <person name="Natvig D.O."/>
            <person name="Lalanne C."/>
            <person name="Gautier V."/>
            <person name="Ament-Velasquez S.L."/>
            <person name="Kruys A."/>
            <person name="Hutchinson M.I."/>
            <person name="Powell A.J."/>
            <person name="Barry K."/>
            <person name="Miller A.N."/>
            <person name="Grigoriev I.V."/>
            <person name="Debuchy R."/>
            <person name="Gladieux P."/>
            <person name="Hiltunen Thoren M."/>
            <person name="Johannesson H."/>
        </authorList>
    </citation>
    <scope>NUCLEOTIDE SEQUENCE</scope>
    <source>
        <strain evidence="2">CBS 314.62</strain>
    </source>
</reference>
<protein>
    <submittedName>
        <fullName evidence="2">Uncharacterized protein</fullName>
    </submittedName>
</protein>
<keyword evidence="1" id="KW-0812">Transmembrane</keyword>
<proteinExistence type="predicted"/>
<dbReference type="Proteomes" id="UP001270362">
    <property type="component" value="Unassembled WGS sequence"/>
</dbReference>
<evidence type="ECO:0000313" key="3">
    <source>
        <dbReference type="Proteomes" id="UP001270362"/>
    </source>
</evidence>
<keyword evidence="3" id="KW-1185">Reference proteome</keyword>